<protein>
    <submittedName>
        <fullName evidence="2">Uncharacterized protein</fullName>
    </submittedName>
</protein>
<evidence type="ECO:0000256" key="1">
    <source>
        <dbReference type="SAM" id="MobiDB-lite"/>
    </source>
</evidence>
<feature type="region of interest" description="Disordered" evidence="1">
    <location>
        <begin position="28"/>
        <end position="52"/>
    </location>
</feature>
<evidence type="ECO:0000313" key="2">
    <source>
        <dbReference type="EMBL" id="MPM40350.1"/>
    </source>
</evidence>
<feature type="compositionally biased region" description="Basic and acidic residues" evidence="1">
    <location>
        <begin position="101"/>
        <end position="116"/>
    </location>
</feature>
<feature type="compositionally biased region" description="Basic residues" evidence="1">
    <location>
        <begin position="440"/>
        <end position="452"/>
    </location>
</feature>
<dbReference type="EMBL" id="VSSQ01008967">
    <property type="protein sequence ID" value="MPM40350.1"/>
    <property type="molecule type" value="Genomic_DNA"/>
</dbReference>
<dbReference type="AlphaFoldDB" id="A0A644ZHK7"/>
<sequence>MAHHLLPHGIGPAHAGFVGDVRGGPALGTGGLPVQATVDQDRHPGSAGGAQLDPFPALGVVGTAEAERALEVLVDPQPLLVDALRSAVHPQRHVPDLGLIDGDRDEHPEEGQREGHVREGVEIEPRAVHGADEPADLLGGVLPGGLQLRHQVVEPRLQRGAVVDVQVGVGRRHDRHAVPVAEVVGDRGRVVHERHHLGGLGVDRGHPGLVHHREVVAVGGVLQLDLPVAPEAELVDAGDLGRVPVGLLEEPVDPDLRIAEEVLQRLGVLVESRPDHPGVRLGAQPLQREVLLLDDSLVALRVRDAAQLAVQGVRPVVVRTGEAVGLAVRLVTDRGATVPATVQQGVEATLAVTGDDHRLAPDVGRLERARLGDLALVGDPDPRRVEDLLHLLVEDRRVGVELAGDTVGLGEVGVRVDDPGCGGHVGSIWSGVRTAGAPSPRRRPGWRRGARW</sequence>
<proteinExistence type="predicted"/>
<feature type="region of interest" description="Disordered" evidence="1">
    <location>
        <begin position="433"/>
        <end position="452"/>
    </location>
</feature>
<organism evidence="2">
    <name type="scientific">bioreactor metagenome</name>
    <dbReference type="NCBI Taxonomy" id="1076179"/>
    <lineage>
        <taxon>unclassified sequences</taxon>
        <taxon>metagenomes</taxon>
        <taxon>ecological metagenomes</taxon>
    </lineage>
</organism>
<gene>
    <name evidence="2" type="ORF">SDC9_86990</name>
</gene>
<comment type="caution">
    <text evidence="2">The sequence shown here is derived from an EMBL/GenBank/DDBJ whole genome shotgun (WGS) entry which is preliminary data.</text>
</comment>
<feature type="region of interest" description="Disordered" evidence="1">
    <location>
        <begin position="94"/>
        <end position="116"/>
    </location>
</feature>
<reference evidence="2" key="1">
    <citation type="submission" date="2019-08" db="EMBL/GenBank/DDBJ databases">
        <authorList>
            <person name="Kucharzyk K."/>
            <person name="Murdoch R.W."/>
            <person name="Higgins S."/>
            <person name="Loffler F."/>
        </authorList>
    </citation>
    <scope>NUCLEOTIDE SEQUENCE</scope>
</reference>
<accession>A0A644ZHK7</accession>
<name>A0A644ZHK7_9ZZZZ</name>